<feature type="domain" description="SHC SH2" evidence="6">
    <location>
        <begin position="13"/>
        <end position="241"/>
    </location>
</feature>
<keyword evidence="2" id="KW-0963">Cytoplasm</keyword>
<evidence type="ECO:0000259" key="6">
    <source>
        <dbReference type="Pfam" id="PF23762"/>
    </source>
</evidence>
<evidence type="ECO:0000256" key="4">
    <source>
        <dbReference type="SAM" id="Coils"/>
    </source>
</evidence>
<dbReference type="PANTHER" id="PTHR14695:SF4">
    <property type="entry name" value="PROTEIN NESSUN DORMA"/>
    <property type="match status" value="1"/>
</dbReference>
<dbReference type="GO" id="GO:0007112">
    <property type="term" value="P:male meiosis cytokinesis"/>
    <property type="evidence" value="ECO:0007669"/>
    <property type="project" value="TreeGrafter"/>
</dbReference>
<dbReference type="OrthoDB" id="5978115at2759"/>
<dbReference type="InterPro" id="IPR039448">
    <property type="entry name" value="Beta_helix"/>
</dbReference>
<name>A0A9P0B3Z2_BRAAE</name>
<dbReference type="Pfam" id="PF13229">
    <property type="entry name" value="Beta_helix"/>
    <property type="match status" value="1"/>
</dbReference>
<gene>
    <name evidence="7" type="ORF">MELIAE_LOCUS5518</name>
</gene>
<dbReference type="Proteomes" id="UP001154078">
    <property type="component" value="Chromosome 3"/>
</dbReference>
<feature type="domain" description="Right handed beta helix" evidence="5">
    <location>
        <begin position="357"/>
        <end position="485"/>
    </location>
</feature>
<dbReference type="InterPro" id="IPR011050">
    <property type="entry name" value="Pectin_lyase_fold/virulence"/>
</dbReference>
<dbReference type="AlphaFoldDB" id="A0A9P0B3Z2"/>
<proteinExistence type="predicted"/>
<comment type="subcellular location">
    <subcellularLocation>
        <location evidence="1">Cytoplasm</location>
        <location evidence="1">Cytoskeleton</location>
        <location evidence="1">Spindle</location>
    </subcellularLocation>
</comment>
<evidence type="ECO:0000259" key="5">
    <source>
        <dbReference type="Pfam" id="PF13229"/>
    </source>
</evidence>
<organism evidence="7 8">
    <name type="scientific">Brassicogethes aeneus</name>
    <name type="common">Rape pollen beetle</name>
    <name type="synonym">Meligethes aeneus</name>
    <dbReference type="NCBI Taxonomy" id="1431903"/>
    <lineage>
        <taxon>Eukaryota</taxon>
        <taxon>Metazoa</taxon>
        <taxon>Ecdysozoa</taxon>
        <taxon>Arthropoda</taxon>
        <taxon>Hexapoda</taxon>
        <taxon>Insecta</taxon>
        <taxon>Pterygota</taxon>
        <taxon>Neoptera</taxon>
        <taxon>Endopterygota</taxon>
        <taxon>Coleoptera</taxon>
        <taxon>Polyphaga</taxon>
        <taxon>Cucujiformia</taxon>
        <taxon>Nitidulidae</taxon>
        <taxon>Meligethinae</taxon>
        <taxon>Brassicogethes</taxon>
    </lineage>
</organism>
<evidence type="ECO:0008006" key="9">
    <source>
        <dbReference type="Google" id="ProtNLM"/>
    </source>
</evidence>
<evidence type="ECO:0000313" key="8">
    <source>
        <dbReference type="Proteomes" id="UP001154078"/>
    </source>
</evidence>
<reference evidence="7" key="1">
    <citation type="submission" date="2021-12" db="EMBL/GenBank/DDBJ databases">
        <authorList>
            <person name="King R."/>
        </authorList>
    </citation>
    <scope>NUCLEOTIDE SEQUENCE</scope>
</reference>
<evidence type="ECO:0000256" key="2">
    <source>
        <dbReference type="ARBA" id="ARBA00022490"/>
    </source>
</evidence>
<dbReference type="Pfam" id="PF23762">
    <property type="entry name" value="SHCBP_N"/>
    <property type="match status" value="1"/>
</dbReference>
<dbReference type="PANTHER" id="PTHR14695">
    <property type="entry name" value="SHC SH2-DOMAIN BINDING PROTEIN 1-RELATED"/>
    <property type="match status" value="1"/>
</dbReference>
<sequence length="560" mass="63596">MEEVIRFDKSLQERLTEFRDLLPDNLTAANKEWSFYLELTLDPNGWQAVWKIPRTTCKALKIPFPSIILVFVLDVDFKELTALVKVLAVEDDDIHIHEQHRVPLVQLWVTKEQDESIALNLPSTANAVDILRFFYTKLLMPWDLDEHNADWKEKHLEPRLRLYYDMKNGIIPRATAEHIASLLTEARRIQNQREILEDSVSDVDNENELFENKNIEKLMELHVRLLEIKSELDILEDPLLRKVIVKRQSEEVSVKHTSEKLEFWLVYKKGLVDDYLGFLNKVKSDFGSNTPMTFVSNLGNILEIANVNSTFILCEGSHEIRTTGALETGGRLIGISDGNSTELSSERDDIMLDFIGNNVELKNMTIQAGKSQCGIVIRKGKVTLENVKLVGDGVSSTQQGIIVLAGAELELKNCKIEKFSTAVVGNTNSSIFLRNTEIHNVNFGLKIFDNCYVTAENFSLNDCKNYGIVYETEKNLGNNKEKNNGKFDLLQLIPHIKVDHITGNNNIKGDVVISQKSKINPIRDLFANPEFDCTICEEGDSEMSDNFNVTVVENNISPVL</sequence>
<evidence type="ECO:0000313" key="7">
    <source>
        <dbReference type="EMBL" id="CAH0553556.1"/>
    </source>
</evidence>
<keyword evidence="4" id="KW-0175">Coiled coil</keyword>
<dbReference type="InterPro" id="IPR012334">
    <property type="entry name" value="Pectin_lyas_fold"/>
</dbReference>
<dbReference type="EMBL" id="OV121134">
    <property type="protein sequence ID" value="CAH0553556.1"/>
    <property type="molecule type" value="Genomic_DNA"/>
</dbReference>
<evidence type="ECO:0000256" key="1">
    <source>
        <dbReference type="ARBA" id="ARBA00004186"/>
    </source>
</evidence>
<protein>
    <recommendedName>
        <fullName evidence="9">Right handed beta helix domain-containing protein</fullName>
    </recommendedName>
</protein>
<dbReference type="GO" id="GO:0007283">
    <property type="term" value="P:spermatogenesis"/>
    <property type="evidence" value="ECO:0007669"/>
    <property type="project" value="TreeGrafter"/>
</dbReference>
<dbReference type="InterPro" id="IPR045140">
    <property type="entry name" value="SHCBP1-like"/>
</dbReference>
<feature type="coiled-coil region" evidence="4">
    <location>
        <begin position="179"/>
        <end position="213"/>
    </location>
</feature>
<keyword evidence="3" id="KW-0206">Cytoskeleton</keyword>
<dbReference type="GO" id="GO:0005819">
    <property type="term" value="C:spindle"/>
    <property type="evidence" value="ECO:0007669"/>
    <property type="project" value="UniProtKB-SubCell"/>
</dbReference>
<keyword evidence="8" id="KW-1185">Reference proteome</keyword>
<dbReference type="Gene3D" id="2.160.20.10">
    <property type="entry name" value="Single-stranded right-handed beta-helix, Pectin lyase-like"/>
    <property type="match status" value="1"/>
</dbReference>
<dbReference type="SUPFAM" id="SSF51126">
    <property type="entry name" value="Pectin lyase-like"/>
    <property type="match status" value="1"/>
</dbReference>
<dbReference type="InterPro" id="IPR057508">
    <property type="entry name" value="SHCBP-like_N"/>
</dbReference>
<accession>A0A9P0B3Z2</accession>
<evidence type="ECO:0000256" key="3">
    <source>
        <dbReference type="ARBA" id="ARBA00023212"/>
    </source>
</evidence>